<sequence>MKKIFLFLNALCLAACVNPPKGLEKDAFTIQSLRDIDQDHYRCKCKKVRLGGKVLAATALKNQTKVEVLSLPVASYSAKPVIDSQSDGRFIAYLPGFVDPEALKNEYITVLGVLSGKESGKIDQANYEYPVIQVNAYKQWQQRQEYYYDDYMDDYWDGRFGWGRPYIWGRWGYPEPKRRTVLY</sequence>
<evidence type="ECO:0000313" key="2">
    <source>
        <dbReference type="Proteomes" id="UP000245909"/>
    </source>
</evidence>
<evidence type="ECO:0000313" key="1">
    <source>
        <dbReference type="EMBL" id="PVX42896.1"/>
    </source>
</evidence>
<protein>
    <submittedName>
        <fullName evidence="1">Outer membrane lipoprotein</fullName>
    </submittedName>
</protein>
<dbReference type="GO" id="GO:0019867">
    <property type="term" value="C:outer membrane"/>
    <property type="evidence" value="ECO:0007669"/>
    <property type="project" value="InterPro"/>
</dbReference>
<dbReference type="OrthoDB" id="5295757at2"/>
<comment type="caution">
    <text evidence="1">The sequence shown here is derived from an EMBL/GenBank/DDBJ whole genome shotgun (WGS) entry which is preliminary data.</text>
</comment>
<gene>
    <name evidence="1" type="ORF">C8D76_101228</name>
</gene>
<dbReference type="Proteomes" id="UP000245909">
    <property type="component" value="Unassembled WGS sequence"/>
</dbReference>
<keyword evidence="2" id="KW-1185">Reference proteome</keyword>
<dbReference type="InterPro" id="IPR004658">
    <property type="entry name" value="OMP_Slp"/>
</dbReference>
<dbReference type="PANTHER" id="PTHR37530">
    <property type="entry name" value="OUTER MEMBRANE PROTEIN SLP"/>
    <property type="match status" value="1"/>
</dbReference>
<reference evidence="1 2" key="1">
    <citation type="submission" date="2018-05" db="EMBL/GenBank/DDBJ databases">
        <title>Genomic Encyclopedia of Type Strains, Phase IV (KMG-IV): sequencing the most valuable type-strain genomes for metagenomic binning, comparative biology and taxonomic classification.</title>
        <authorList>
            <person name="Goeker M."/>
        </authorList>
    </citation>
    <scope>NUCLEOTIDE SEQUENCE [LARGE SCALE GENOMIC DNA]</scope>
    <source>
        <strain evidence="1 2">DSM 22999</strain>
    </source>
</reference>
<dbReference type="AlphaFoldDB" id="A0A2U0TGZ8"/>
<accession>A0A2U0TGZ8</accession>
<dbReference type="PANTHER" id="PTHR37530:SF1">
    <property type="entry name" value="OUTER MEMBRANE PROTEIN SLP"/>
    <property type="match status" value="1"/>
</dbReference>
<name>A0A2U0TGZ8_9PAST</name>
<organism evidence="1 2">
    <name type="scientific">Alitibacter langaaensis DSM 22999</name>
    <dbReference type="NCBI Taxonomy" id="1122935"/>
    <lineage>
        <taxon>Bacteria</taxon>
        <taxon>Pseudomonadati</taxon>
        <taxon>Pseudomonadota</taxon>
        <taxon>Gammaproteobacteria</taxon>
        <taxon>Pasteurellales</taxon>
        <taxon>Pasteurellaceae</taxon>
        <taxon>Alitibacter</taxon>
    </lineage>
</organism>
<dbReference type="PIRSF" id="PIRSF004982">
    <property type="entry name" value="SlP"/>
    <property type="match status" value="1"/>
</dbReference>
<dbReference type="EMBL" id="QENU01000001">
    <property type="protein sequence ID" value="PVX42896.1"/>
    <property type="molecule type" value="Genomic_DNA"/>
</dbReference>
<keyword evidence="1" id="KW-0449">Lipoprotein</keyword>
<dbReference type="Pfam" id="PF03843">
    <property type="entry name" value="Slp"/>
    <property type="match status" value="1"/>
</dbReference>
<dbReference type="RefSeq" id="WP_116630997.1">
    <property type="nucleotide sequence ID" value="NZ_QENU01000001.1"/>
</dbReference>
<proteinExistence type="predicted"/>
<dbReference type="NCBIfam" id="TIGR00752">
    <property type="entry name" value="slp"/>
    <property type="match status" value="1"/>
</dbReference>